<name>A0ABQ5L1D5_9EUKA</name>
<protein>
    <submittedName>
        <fullName evidence="1">Uncharacterized protein</fullName>
    </submittedName>
</protein>
<proteinExistence type="predicted"/>
<evidence type="ECO:0000313" key="2">
    <source>
        <dbReference type="Proteomes" id="UP001057375"/>
    </source>
</evidence>
<dbReference type="EMBL" id="BQXS01011399">
    <property type="protein sequence ID" value="GKT37150.1"/>
    <property type="molecule type" value="Genomic_DNA"/>
</dbReference>
<organism evidence="1 2">
    <name type="scientific">Aduncisulcus paluster</name>
    <dbReference type="NCBI Taxonomy" id="2918883"/>
    <lineage>
        <taxon>Eukaryota</taxon>
        <taxon>Metamonada</taxon>
        <taxon>Carpediemonas-like organisms</taxon>
        <taxon>Aduncisulcus</taxon>
    </lineage>
</organism>
<gene>
    <name evidence="1" type="ORF">ADUPG1_009994</name>
</gene>
<comment type="caution">
    <text evidence="1">The sequence shown here is derived from an EMBL/GenBank/DDBJ whole genome shotgun (WGS) entry which is preliminary data.</text>
</comment>
<keyword evidence="2" id="KW-1185">Reference proteome</keyword>
<reference evidence="1" key="1">
    <citation type="submission" date="2022-03" db="EMBL/GenBank/DDBJ databases">
        <title>Draft genome sequence of Aduncisulcus paluster, a free-living microaerophilic Fornicata.</title>
        <authorList>
            <person name="Yuyama I."/>
            <person name="Kume K."/>
            <person name="Tamura T."/>
            <person name="Inagaki Y."/>
            <person name="Hashimoto T."/>
        </authorList>
    </citation>
    <scope>NUCLEOTIDE SEQUENCE</scope>
    <source>
        <strain evidence="1">NY0171</strain>
    </source>
</reference>
<accession>A0ABQ5L1D5</accession>
<evidence type="ECO:0000313" key="1">
    <source>
        <dbReference type="EMBL" id="GKT37150.1"/>
    </source>
</evidence>
<dbReference type="Proteomes" id="UP001057375">
    <property type="component" value="Unassembled WGS sequence"/>
</dbReference>
<sequence>MLYDIKLSMSSSTDIETIKCEVYVARGGFDCNPIPRDGPNVKNPEFTSIVASNETEEEGSPGFDQSSGAQKMMRGEENYDSIFTFISLPFSSPTPMKGAYICLDCSFLPEHLLFTFTSSKSEKISKKYDIIKFQGWLWFFLPIDLSDVVLCEITGKGREKEWFVIRSLVFFQEDTPDEIMAREAKEKLWSEAPVLEPYIAWSITCPDDFISIRSDDPRRVNPLYSMVKCKNNVFCEESVYYDQSSQAQKMLKWESGECGQDAVLLSHISIPFPSPSPLKCVYSYVTECCSPSLLFTFTDCTGKKTSIRYDFSRPIDEWYYLYINLPNVVLCEIEGKGMWDRRQSSQFCIDSLVFIKSEELEAASECK</sequence>